<evidence type="ECO:0000259" key="1">
    <source>
        <dbReference type="Pfam" id="PF09983"/>
    </source>
</evidence>
<dbReference type="Pfam" id="PF09983">
    <property type="entry name" value="JetD_C"/>
    <property type="match status" value="1"/>
</dbReference>
<evidence type="ECO:0000313" key="2">
    <source>
        <dbReference type="EMBL" id="UOF91226.1"/>
    </source>
</evidence>
<reference evidence="2" key="1">
    <citation type="submission" date="2021-12" db="EMBL/GenBank/DDBJ databases">
        <title>Alicyclobacillaceae gen. nov., sp. nov., isolated from chalcocite enrichment system.</title>
        <authorList>
            <person name="Jiang Z."/>
        </authorList>
    </citation>
    <scope>NUCLEOTIDE SEQUENCE</scope>
    <source>
        <strain evidence="2">MYW30-H2</strain>
    </source>
</reference>
<protein>
    <submittedName>
        <fullName evidence="2">DUF2220 domain-containing protein</fullName>
    </submittedName>
</protein>
<sequence length="484" mass="56167">MSQAGSDYALTILHKLLDKYESSTAFVRGERTARRIQLAMTDAVVPKYKSGGMDADERRELHRGLQEWAKEGIVELEWGRFEVGNMLARVLLCWEGIDSAYRLLGRRPKADELETVRKELLQLIDRFGNLLPSWIQAWIADVKSYMDRNQSIPGSLIPVQQDKRSLLLKTLAGIVDKGDEVLPMRLFSKRYLKSSKAFETQVRSRIVSLLRHYWEYTAFPRDLHIAENTVELDAYLLSEIGIAVSHEDIAFCGPIVFGVWGESLRNESLQWGNGKSPIESSLNRKFDCLELSIDMNLKLDCADFPFGLALDTEVIDHLQIIALPISRIVTIENRTNYRHYIRHERKQDELVIYLGGFPSPGKRRFLRKLAEFTQVQVEESKQVQMEISIQNDRQNPVFLHWGDLDYGGILIFQTLRDSVWPHVHPWRMEPQWVDDLIEFVEPFDEEYRVRLEGLLANPHYEIWQRLIRKLLEVGGTLEQEAFLV</sequence>
<feature type="domain" description="Wadjet protein JetD C-terminal" evidence="1">
    <location>
        <begin position="304"/>
        <end position="481"/>
    </location>
</feature>
<name>A0ABY4CL39_9BACL</name>
<dbReference type="Proteomes" id="UP000830167">
    <property type="component" value="Chromosome"/>
</dbReference>
<organism evidence="2 3">
    <name type="scientific">Fodinisporobacter ferrooxydans</name>
    <dbReference type="NCBI Taxonomy" id="2901836"/>
    <lineage>
        <taxon>Bacteria</taxon>
        <taxon>Bacillati</taxon>
        <taxon>Bacillota</taxon>
        <taxon>Bacilli</taxon>
        <taxon>Bacillales</taxon>
        <taxon>Alicyclobacillaceae</taxon>
        <taxon>Fodinisporobacter</taxon>
    </lineage>
</organism>
<dbReference type="InterPro" id="IPR024534">
    <property type="entry name" value="JetD_C"/>
</dbReference>
<evidence type="ECO:0000313" key="3">
    <source>
        <dbReference type="Proteomes" id="UP000830167"/>
    </source>
</evidence>
<dbReference type="EMBL" id="CP089291">
    <property type="protein sequence ID" value="UOF91226.1"/>
    <property type="molecule type" value="Genomic_DNA"/>
</dbReference>
<gene>
    <name evidence="2" type="ORF">LSG31_02920</name>
</gene>
<accession>A0ABY4CL39</accession>
<dbReference type="RefSeq" id="WP_347437914.1">
    <property type="nucleotide sequence ID" value="NZ_CP089291.1"/>
</dbReference>
<proteinExistence type="predicted"/>
<keyword evidence="3" id="KW-1185">Reference proteome</keyword>